<name>A0ABU5E996_9PROT</name>
<keyword evidence="8" id="KW-1278">Translocase</keyword>
<keyword evidence="9" id="KW-0472">Membrane</keyword>
<evidence type="ECO:0000256" key="5">
    <source>
        <dbReference type="ARBA" id="ARBA00022519"/>
    </source>
</evidence>
<dbReference type="PANTHER" id="PTHR43297">
    <property type="entry name" value="OLIGOPEPTIDE TRANSPORT ATP-BINDING PROTEIN APPD"/>
    <property type="match status" value="1"/>
</dbReference>
<dbReference type="InterPro" id="IPR027417">
    <property type="entry name" value="P-loop_NTPase"/>
</dbReference>
<evidence type="ECO:0000256" key="8">
    <source>
        <dbReference type="ARBA" id="ARBA00022967"/>
    </source>
</evidence>
<feature type="domain" description="ABC transporter" evidence="10">
    <location>
        <begin position="287"/>
        <end position="527"/>
    </location>
</feature>
<dbReference type="Proteomes" id="UP001279642">
    <property type="component" value="Unassembled WGS sequence"/>
</dbReference>
<dbReference type="InterPro" id="IPR050388">
    <property type="entry name" value="ABC_Ni/Peptide_Import"/>
</dbReference>
<evidence type="ECO:0000256" key="3">
    <source>
        <dbReference type="ARBA" id="ARBA00022448"/>
    </source>
</evidence>
<reference evidence="11 12" key="1">
    <citation type="journal article" date="2016" name="Antonie Van Leeuwenhoek">
        <title>Dongia soli sp. nov., isolated from soil from Dokdo, Korea.</title>
        <authorList>
            <person name="Kim D.U."/>
            <person name="Lee H."/>
            <person name="Kim H."/>
            <person name="Kim S.G."/>
            <person name="Ka J.O."/>
        </authorList>
    </citation>
    <scope>NUCLEOTIDE SEQUENCE [LARGE SCALE GENOMIC DNA]</scope>
    <source>
        <strain evidence="11 12">D78</strain>
    </source>
</reference>
<comment type="caution">
    <text evidence="11">The sequence shown here is derived from an EMBL/GenBank/DDBJ whole genome shotgun (WGS) entry which is preliminary data.</text>
</comment>
<evidence type="ECO:0000259" key="10">
    <source>
        <dbReference type="PROSITE" id="PS50893"/>
    </source>
</evidence>
<protein>
    <submittedName>
        <fullName evidence="11">ABC transporter ATP-binding protein</fullName>
    </submittedName>
</protein>
<dbReference type="PROSITE" id="PS00211">
    <property type="entry name" value="ABC_TRANSPORTER_1"/>
    <property type="match status" value="1"/>
</dbReference>
<evidence type="ECO:0000256" key="6">
    <source>
        <dbReference type="ARBA" id="ARBA00022741"/>
    </source>
</evidence>
<sequence>MNDNRPHRTDGQVLRVDNLRIEVKTDAGPGPVLVDDVSFTLRKGEVLGLIGESGAGKSTIGLASMVYTRSGCYITGGKIVFLDQDLRELNGDQRRRTRGVKISYIAQSAAASFNPALTIYEQVCEVAVRHGLMSFAEAKREAVKLFRELELPNPDVFGDRYPHQVSGGQLQRAMAAMAMVAKPDLLIFDEPTTALDVTTQVEVLASFRKLIREHGTAALYITHDLAVVAQIADRIMVLRHGKMVEQGDATQILQHPTQEYTQKLVAERVAASTHEFVESDDTGEALLKIDQVSASYRTLVKVINGVTLDIRRGDTVAVVGESGSGKSTLARIVVGLLPREEGDIRFGGESLPPRLRDRSKDQLRRIQMIYQMPDVALNPQQTLLEIIGRPVSFYFNKSGDQVRQRVKELLRQIDLPESFITRRPGELSGGQKQRVSIARALAAEPELIICDEVTSALDPLVAEEILRLLKRLQDELGVAYMFITHDLGTVKRIANKVAVMLKGQLVAFGSTPKVFAPPFHPYTELLLSSVPEMRSDWLDEVLAKRRQLV</sequence>
<dbReference type="SUPFAM" id="SSF52540">
    <property type="entry name" value="P-loop containing nucleoside triphosphate hydrolases"/>
    <property type="match status" value="2"/>
</dbReference>
<dbReference type="RefSeq" id="WP_320507658.1">
    <property type="nucleotide sequence ID" value="NZ_JAXCLW010000002.1"/>
</dbReference>
<keyword evidence="3" id="KW-0813">Transport</keyword>
<dbReference type="Pfam" id="PF08352">
    <property type="entry name" value="oligo_HPY"/>
    <property type="match status" value="1"/>
</dbReference>
<evidence type="ECO:0000256" key="9">
    <source>
        <dbReference type="ARBA" id="ARBA00023136"/>
    </source>
</evidence>
<evidence type="ECO:0000313" key="12">
    <source>
        <dbReference type="Proteomes" id="UP001279642"/>
    </source>
</evidence>
<dbReference type="InterPro" id="IPR003593">
    <property type="entry name" value="AAA+_ATPase"/>
</dbReference>
<evidence type="ECO:0000313" key="11">
    <source>
        <dbReference type="EMBL" id="MDY0882585.1"/>
    </source>
</evidence>
<dbReference type="NCBIfam" id="NF007739">
    <property type="entry name" value="PRK10419.1"/>
    <property type="match status" value="2"/>
</dbReference>
<comment type="subcellular location">
    <subcellularLocation>
        <location evidence="1">Cell inner membrane</location>
        <topology evidence="1">Peripheral membrane protein</topology>
    </subcellularLocation>
</comment>
<dbReference type="InterPro" id="IPR003439">
    <property type="entry name" value="ABC_transporter-like_ATP-bd"/>
</dbReference>
<dbReference type="SMART" id="SM00382">
    <property type="entry name" value="AAA"/>
    <property type="match status" value="2"/>
</dbReference>
<evidence type="ECO:0000256" key="7">
    <source>
        <dbReference type="ARBA" id="ARBA00022840"/>
    </source>
</evidence>
<dbReference type="InterPro" id="IPR017871">
    <property type="entry name" value="ABC_transporter-like_CS"/>
</dbReference>
<keyword evidence="5" id="KW-0997">Cell inner membrane</keyword>
<dbReference type="PROSITE" id="PS50893">
    <property type="entry name" value="ABC_TRANSPORTER_2"/>
    <property type="match status" value="2"/>
</dbReference>
<keyword evidence="7 11" id="KW-0067">ATP-binding</keyword>
<gene>
    <name evidence="11" type="ORF">SMD27_07000</name>
</gene>
<proteinExistence type="inferred from homology"/>
<dbReference type="EMBL" id="JAXCLW010000002">
    <property type="protein sequence ID" value="MDY0882585.1"/>
    <property type="molecule type" value="Genomic_DNA"/>
</dbReference>
<keyword evidence="6" id="KW-0547">Nucleotide-binding</keyword>
<dbReference type="InterPro" id="IPR013563">
    <property type="entry name" value="Oligopep_ABC_C"/>
</dbReference>
<keyword evidence="12" id="KW-1185">Reference proteome</keyword>
<evidence type="ECO:0000256" key="4">
    <source>
        <dbReference type="ARBA" id="ARBA00022475"/>
    </source>
</evidence>
<evidence type="ECO:0000256" key="2">
    <source>
        <dbReference type="ARBA" id="ARBA00005417"/>
    </source>
</evidence>
<accession>A0ABU5E996</accession>
<dbReference type="CDD" id="cd03257">
    <property type="entry name" value="ABC_NikE_OppD_transporters"/>
    <property type="match status" value="2"/>
</dbReference>
<keyword evidence="4" id="KW-1003">Cell membrane</keyword>
<feature type="domain" description="ABC transporter" evidence="10">
    <location>
        <begin position="14"/>
        <end position="265"/>
    </location>
</feature>
<dbReference type="Gene3D" id="3.40.50.300">
    <property type="entry name" value="P-loop containing nucleotide triphosphate hydrolases"/>
    <property type="match status" value="2"/>
</dbReference>
<dbReference type="GO" id="GO:0005524">
    <property type="term" value="F:ATP binding"/>
    <property type="evidence" value="ECO:0007669"/>
    <property type="project" value="UniProtKB-KW"/>
</dbReference>
<evidence type="ECO:0000256" key="1">
    <source>
        <dbReference type="ARBA" id="ARBA00004417"/>
    </source>
</evidence>
<comment type="similarity">
    <text evidence="2">Belongs to the ABC transporter superfamily.</text>
</comment>
<dbReference type="PANTHER" id="PTHR43297:SF14">
    <property type="entry name" value="ATPASE AAA-TYPE CORE DOMAIN-CONTAINING PROTEIN"/>
    <property type="match status" value="1"/>
</dbReference>
<dbReference type="Pfam" id="PF00005">
    <property type="entry name" value="ABC_tran"/>
    <property type="match status" value="2"/>
</dbReference>
<organism evidence="11 12">
    <name type="scientific">Dongia soli</name>
    <dbReference type="NCBI Taxonomy" id="600628"/>
    <lineage>
        <taxon>Bacteria</taxon>
        <taxon>Pseudomonadati</taxon>
        <taxon>Pseudomonadota</taxon>
        <taxon>Alphaproteobacteria</taxon>
        <taxon>Rhodospirillales</taxon>
        <taxon>Dongiaceae</taxon>
        <taxon>Dongia</taxon>
    </lineage>
</organism>